<keyword evidence="1" id="KW-0472">Membrane</keyword>
<evidence type="ECO:0000256" key="1">
    <source>
        <dbReference type="SAM" id="Phobius"/>
    </source>
</evidence>
<dbReference type="EMBL" id="WNKU01000004">
    <property type="protein sequence ID" value="MTV48390.1"/>
    <property type="molecule type" value="Genomic_DNA"/>
</dbReference>
<feature type="transmembrane region" description="Helical" evidence="1">
    <location>
        <begin position="36"/>
        <end position="54"/>
    </location>
</feature>
<keyword evidence="1" id="KW-0812">Transmembrane</keyword>
<proteinExistence type="predicted"/>
<organism evidence="2 3">
    <name type="scientific">Heliobacterium mobile</name>
    <name type="common">Heliobacillus mobilis</name>
    <dbReference type="NCBI Taxonomy" id="28064"/>
    <lineage>
        <taxon>Bacteria</taxon>
        <taxon>Bacillati</taxon>
        <taxon>Bacillota</taxon>
        <taxon>Clostridia</taxon>
        <taxon>Eubacteriales</taxon>
        <taxon>Heliobacteriaceae</taxon>
        <taxon>Heliobacterium</taxon>
    </lineage>
</organism>
<protein>
    <submittedName>
        <fullName evidence="2">Uncharacterized protein</fullName>
    </submittedName>
</protein>
<gene>
    <name evidence="2" type="ORF">GJ688_05260</name>
</gene>
<comment type="caution">
    <text evidence="2">The sequence shown here is derived from an EMBL/GenBank/DDBJ whole genome shotgun (WGS) entry which is preliminary data.</text>
</comment>
<dbReference type="Proteomes" id="UP000430670">
    <property type="component" value="Unassembled WGS sequence"/>
</dbReference>
<evidence type="ECO:0000313" key="3">
    <source>
        <dbReference type="Proteomes" id="UP000430670"/>
    </source>
</evidence>
<keyword evidence="1" id="KW-1133">Transmembrane helix</keyword>
<feature type="transmembrane region" description="Helical" evidence="1">
    <location>
        <begin position="66"/>
        <end position="91"/>
    </location>
</feature>
<accession>A0A6I3SHT1</accession>
<sequence length="92" mass="10460">MLSLTGNQKKWFDGWLWSIAAGLIFGYYKAPWLQGVPMIFFFVTFFWLTLFLDWRKGRLSGNMSEIAMIGAMILGINLLVYSAAFGVLIALI</sequence>
<keyword evidence="3" id="KW-1185">Reference proteome</keyword>
<reference evidence="2 3" key="1">
    <citation type="submission" date="2019-11" db="EMBL/GenBank/DDBJ databases">
        <title>Whole-genome sequence of a the green, strictly anaerobic photosynthetic bacterium Heliobacillus mobilis DSM 6151.</title>
        <authorList>
            <person name="Kyndt J.A."/>
            <person name="Meyer T.E."/>
        </authorList>
    </citation>
    <scope>NUCLEOTIDE SEQUENCE [LARGE SCALE GENOMIC DNA]</scope>
    <source>
        <strain evidence="2 3">DSM 6151</strain>
    </source>
</reference>
<dbReference type="RefSeq" id="WP_155475501.1">
    <property type="nucleotide sequence ID" value="NZ_WNKU01000004.1"/>
</dbReference>
<name>A0A6I3SHT1_HELMO</name>
<evidence type="ECO:0000313" key="2">
    <source>
        <dbReference type="EMBL" id="MTV48390.1"/>
    </source>
</evidence>
<dbReference type="AlphaFoldDB" id="A0A6I3SHT1"/>